<dbReference type="InterPro" id="IPR036291">
    <property type="entry name" value="NAD(P)-bd_dom_sf"/>
</dbReference>
<dbReference type="Proteomes" id="UP000266489">
    <property type="component" value="Unassembled WGS sequence"/>
</dbReference>
<feature type="transmembrane region" description="Helical" evidence="2">
    <location>
        <begin position="101"/>
        <end position="119"/>
    </location>
</feature>
<feature type="domain" description="Polysaccharide biosynthesis protein CapD-like" evidence="3">
    <location>
        <begin position="313"/>
        <end position="596"/>
    </location>
</feature>
<feature type="transmembrane region" description="Helical" evidence="2">
    <location>
        <begin position="70"/>
        <end position="89"/>
    </location>
</feature>
<proteinExistence type="inferred from homology"/>
<evidence type="ECO:0000313" key="5">
    <source>
        <dbReference type="Proteomes" id="UP000266489"/>
    </source>
</evidence>
<evidence type="ECO:0000259" key="3">
    <source>
        <dbReference type="Pfam" id="PF02719"/>
    </source>
</evidence>
<dbReference type="OrthoDB" id="9803111at2"/>
<protein>
    <submittedName>
        <fullName evidence="4">Polysaccharide biosynthesis protein</fullName>
    </submittedName>
</protein>
<feature type="transmembrane region" description="Helical" evidence="2">
    <location>
        <begin position="125"/>
        <end position="144"/>
    </location>
</feature>
<keyword evidence="2" id="KW-1133">Transmembrane helix</keyword>
<evidence type="ECO:0000256" key="1">
    <source>
        <dbReference type="ARBA" id="ARBA00007430"/>
    </source>
</evidence>
<dbReference type="Pfam" id="PF02719">
    <property type="entry name" value="Polysacc_synt_2"/>
    <property type="match status" value="1"/>
</dbReference>
<dbReference type="InterPro" id="IPR051203">
    <property type="entry name" value="Polysaccharide_Synthase-Rel"/>
</dbReference>
<comment type="caution">
    <text evidence="4">The sequence shown here is derived from an EMBL/GenBank/DDBJ whole genome shotgun (WGS) entry which is preliminary data.</text>
</comment>
<dbReference type="AlphaFoldDB" id="A0A398D9Q1"/>
<sequence>MPILVCAEEGREERVMTLRVNRQNGWMSAIGRLAMDVAVFNLATVLAVFARLDFSAAPWSLVYIRRFPGLVENLVFVAVSVLLQTPLALWSYASLRDMERVAVVVAVTKVLALPLLLAMRGEVQWSRGAFAASAVLAFLFMAGVRSIARWRYGRHTWQASLEEPAQHTSSGTRVLIVGAGDAGDMVLREFEAHPELGKVVGLIDDDATKRGCTMRGVRVLGPVATIADMARRTRAAQVVIAIPSHAAAVTREVLSTLADTDVQVRTLPGMWELVDGSIHVDDLRPIQLEDLLARTPVSTDLGPVRAYVEGKRILVTGAGGSIGSEIVRQVARLNPSQVIMLGRGENRIFRIDRELQERQGVTCAVPVIGDMRDEARMTWLFDTYHPDIIFHAAAHKHVPLMEQNPEEAILNNVEGTRTLLRLAVSHGTERFVNISTDKAVNPVNFMGASKRIVELLVQVADGHKGLRATSVRFGNVLGSKGSVAEVFQKQLQETRTLRVTDPEMERFFMLIPEAVHLVLQAGALTQGGDMFVLRMGEPIRILDLARSYIKLAGLEVGRDASIIITGNRGNEKMTEELWSSAERVVPTSFESIMRVKYPACADLAVLRPAVDALLDAARSHDANAMRAALHAIDPSINIP</sequence>
<dbReference type="InterPro" id="IPR003869">
    <property type="entry name" value="Polysac_CapD-like"/>
</dbReference>
<evidence type="ECO:0000313" key="4">
    <source>
        <dbReference type="EMBL" id="RIE08031.1"/>
    </source>
</evidence>
<evidence type="ECO:0000256" key="2">
    <source>
        <dbReference type="SAM" id="Phobius"/>
    </source>
</evidence>
<name>A0A398D9Q1_9BACT</name>
<gene>
    <name evidence="4" type="ORF">SMC5_08600</name>
</gene>
<dbReference type="PANTHER" id="PTHR43318">
    <property type="entry name" value="UDP-N-ACETYLGLUCOSAMINE 4,6-DEHYDRATASE"/>
    <property type="match status" value="1"/>
</dbReference>
<dbReference type="Pfam" id="PF13727">
    <property type="entry name" value="CoA_binding_3"/>
    <property type="match status" value="1"/>
</dbReference>
<dbReference type="CDD" id="cd05237">
    <property type="entry name" value="UDP_invert_4-6DH_SDR_e"/>
    <property type="match status" value="1"/>
</dbReference>
<dbReference type="PANTHER" id="PTHR43318:SF1">
    <property type="entry name" value="POLYSACCHARIDE BIOSYNTHESIS PROTEIN EPSC-RELATED"/>
    <property type="match status" value="1"/>
</dbReference>
<comment type="similarity">
    <text evidence="1">Belongs to the polysaccharide synthase family.</text>
</comment>
<dbReference type="SUPFAM" id="SSF51735">
    <property type="entry name" value="NAD(P)-binding Rossmann-fold domains"/>
    <property type="match status" value="2"/>
</dbReference>
<keyword evidence="2" id="KW-0812">Transmembrane</keyword>
<accession>A0A398D9Q1</accession>
<dbReference type="EMBL" id="QXIU01000211">
    <property type="protein sequence ID" value="RIE08031.1"/>
    <property type="molecule type" value="Genomic_DNA"/>
</dbReference>
<feature type="transmembrane region" description="Helical" evidence="2">
    <location>
        <begin position="29"/>
        <end position="50"/>
    </location>
</feature>
<organism evidence="4 5">
    <name type="scientific">Candidatus Cryosericum odellii</name>
    <dbReference type="NCBI Taxonomy" id="2290917"/>
    <lineage>
        <taxon>Bacteria</taxon>
        <taxon>Pseudomonadati</taxon>
        <taxon>Caldisericota/Cryosericota group</taxon>
        <taxon>Candidatus Cryosericota</taxon>
        <taxon>Candidatus Cryosericia</taxon>
        <taxon>Candidatus Cryosericales</taxon>
        <taxon>Candidatus Cryosericaceae</taxon>
        <taxon>Candidatus Cryosericum</taxon>
    </lineage>
</organism>
<reference evidence="4 5" key="1">
    <citation type="submission" date="2018-09" db="EMBL/GenBank/DDBJ databases">
        <title>Discovery and Ecogenomic Context for Candidatus Cryosericales, a Global Caldiserica Order Active in Thawing Permafrost.</title>
        <authorList>
            <person name="Martinez M.A."/>
            <person name="Woodcroft B.J."/>
            <person name="Ignacio Espinoza J.C."/>
            <person name="Zayed A."/>
            <person name="Singleton C.M."/>
            <person name="Boyd J."/>
            <person name="Li Y.-F."/>
            <person name="Purvine S."/>
            <person name="Maughan H."/>
            <person name="Hodgkins S.B."/>
            <person name="Anderson D."/>
            <person name="Sederholm M."/>
            <person name="Temperton B."/>
            <person name="Saleska S.R."/>
            <person name="Tyson G.W."/>
            <person name="Rich V.I."/>
        </authorList>
    </citation>
    <scope>NUCLEOTIDE SEQUENCE [LARGE SCALE GENOMIC DNA]</scope>
    <source>
        <strain evidence="4 5">SMC5</strain>
    </source>
</reference>
<keyword evidence="2" id="KW-0472">Membrane</keyword>
<dbReference type="Gene3D" id="3.40.50.720">
    <property type="entry name" value="NAD(P)-binding Rossmann-like Domain"/>
    <property type="match status" value="2"/>
</dbReference>